<organism evidence="2 3">
    <name type="scientific">Ensete ventricosum</name>
    <name type="common">Abyssinian banana</name>
    <name type="synonym">Musa ensete</name>
    <dbReference type="NCBI Taxonomy" id="4639"/>
    <lineage>
        <taxon>Eukaryota</taxon>
        <taxon>Viridiplantae</taxon>
        <taxon>Streptophyta</taxon>
        <taxon>Embryophyta</taxon>
        <taxon>Tracheophyta</taxon>
        <taxon>Spermatophyta</taxon>
        <taxon>Magnoliopsida</taxon>
        <taxon>Liliopsida</taxon>
        <taxon>Zingiberales</taxon>
        <taxon>Musaceae</taxon>
        <taxon>Ensete</taxon>
    </lineage>
</organism>
<evidence type="ECO:0000256" key="1">
    <source>
        <dbReference type="SAM" id="MobiDB-lite"/>
    </source>
</evidence>
<feature type="region of interest" description="Disordered" evidence="1">
    <location>
        <begin position="123"/>
        <end position="143"/>
    </location>
</feature>
<dbReference type="AlphaFoldDB" id="A0A426Z884"/>
<dbReference type="Proteomes" id="UP000287651">
    <property type="component" value="Unassembled WGS sequence"/>
</dbReference>
<sequence length="266" mass="28623">SEDSTKLAVTQRRRGTSGVALAVLQESSANGRGGYAVPPTKVSVIGLDVEKPALFLYDRLELLKKQAAAKVSIPRSISGLEDDVVVVGNQEKGRPLGWEGAPRMLCFDGCDWEEIAQESVSEMQVEGSGSQHQRKPWSGRGRGGRYDQVAMGLAPTTMTEGGSRVEGCSRGQRGGCVAAAVATKDTAVAESVGCRRSVPTRKKGDLLSFDRGGLLFLVLVTGALQANHIGGVSLQRSIVWIPLERRMLDLLHSLHLDLEYRDIRSP</sequence>
<proteinExistence type="predicted"/>
<evidence type="ECO:0000313" key="2">
    <source>
        <dbReference type="EMBL" id="RRT60179.1"/>
    </source>
</evidence>
<evidence type="ECO:0000313" key="3">
    <source>
        <dbReference type="Proteomes" id="UP000287651"/>
    </source>
</evidence>
<accession>A0A426Z884</accession>
<gene>
    <name evidence="2" type="ORF">B296_00026602</name>
</gene>
<protein>
    <submittedName>
        <fullName evidence="2">Uncharacterized protein</fullName>
    </submittedName>
</protein>
<reference evidence="2 3" key="1">
    <citation type="journal article" date="2014" name="Agronomy (Basel)">
        <title>A Draft Genome Sequence for Ensete ventricosum, the Drought-Tolerant Tree Against Hunger.</title>
        <authorList>
            <person name="Harrison J."/>
            <person name="Moore K.A."/>
            <person name="Paszkiewicz K."/>
            <person name="Jones T."/>
            <person name="Grant M."/>
            <person name="Ambacheew D."/>
            <person name="Muzemil S."/>
            <person name="Studholme D.J."/>
        </authorList>
    </citation>
    <scope>NUCLEOTIDE SEQUENCE [LARGE SCALE GENOMIC DNA]</scope>
</reference>
<name>A0A426Z884_ENSVE</name>
<dbReference type="EMBL" id="AMZH03007895">
    <property type="protein sequence ID" value="RRT60179.1"/>
    <property type="molecule type" value="Genomic_DNA"/>
</dbReference>
<feature type="non-terminal residue" evidence="2">
    <location>
        <position position="1"/>
    </location>
</feature>
<comment type="caution">
    <text evidence="2">The sequence shown here is derived from an EMBL/GenBank/DDBJ whole genome shotgun (WGS) entry which is preliminary data.</text>
</comment>